<comment type="caution">
    <text evidence="2">The sequence shown here is derived from an EMBL/GenBank/DDBJ whole genome shotgun (WGS) entry which is preliminary data.</text>
</comment>
<dbReference type="EMBL" id="MFGO01000038">
    <property type="protein sequence ID" value="OGF40005.1"/>
    <property type="molecule type" value="Genomic_DNA"/>
</dbReference>
<keyword evidence="1" id="KW-1133">Transmembrane helix</keyword>
<keyword evidence="1" id="KW-0812">Transmembrane</keyword>
<feature type="transmembrane region" description="Helical" evidence="1">
    <location>
        <begin position="48"/>
        <end position="69"/>
    </location>
</feature>
<evidence type="ECO:0000256" key="1">
    <source>
        <dbReference type="SAM" id="Phobius"/>
    </source>
</evidence>
<sequence length="72" mass="8762">MNNKIFKNGEILIFMKILLITKEIFYLLTGLLFSFILLEIFWTGLILSFFNINLLLIFWLILVMFILYFKKY</sequence>
<keyword evidence="1" id="KW-0472">Membrane</keyword>
<evidence type="ECO:0000313" key="2">
    <source>
        <dbReference type="EMBL" id="OGF40005.1"/>
    </source>
</evidence>
<protein>
    <submittedName>
        <fullName evidence="2">Uncharacterized protein</fullName>
    </submittedName>
</protein>
<reference evidence="2 3" key="1">
    <citation type="journal article" date="2016" name="Nat. Commun.">
        <title>Thousands of microbial genomes shed light on interconnected biogeochemical processes in an aquifer system.</title>
        <authorList>
            <person name="Anantharaman K."/>
            <person name="Brown C.T."/>
            <person name="Hug L.A."/>
            <person name="Sharon I."/>
            <person name="Castelle C.J."/>
            <person name="Probst A.J."/>
            <person name="Thomas B.C."/>
            <person name="Singh A."/>
            <person name="Wilkins M.J."/>
            <person name="Karaoz U."/>
            <person name="Brodie E.L."/>
            <person name="Williams K.H."/>
            <person name="Hubbard S.S."/>
            <person name="Banfield J.F."/>
        </authorList>
    </citation>
    <scope>NUCLEOTIDE SEQUENCE [LARGE SCALE GENOMIC DNA]</scope>
</reference>
<gene>
    <name evidence="2" type="ORF">A2531_07305</name>
</gene>
<organism evidence="2 3">
    <name type="scientific">Candidatus Falkowbacteria bacterium RIFOXYD2_FULL_34_120</name>
    <dbReference type="NCBI Taxonomy" id="1798007"/>
    <lineage>
        <taxon>Bacteria</taxon>
        <taxon>Candidatus Falkowiibacteriota</taxon>
    </lineage>
</organism>
<name>A0A1F5TM22_9BACT</name>
<accession>A0A1F5TM22</accession>
<dbReference type="Proteomes" id="UP000177579">
    <property type="component" value="Unassembled WGS sequence"/>
</dbReference>
<proteinExistence type="predicted"/>
<dbReference type="AlphaFoldDB" id="A0A1F5TM22"/>
<feature type="transmembrane region" description="Helical" evidence="1">
    <location>
        <begin position="24"/>
        <end position="42"/>
    </location>
</feature>
<evidence type="ECO:0000313" key="3">
    <source>
        <dbReference type="Proteomes" id="UP000177579"/>
    </source>
</evidence>